<dbReference type="GO" id="GO:0000166">
    <property type="term" value="F:nucleotide binding"/>
    <property type="evidence" value="ECO:0007669"/>
    <property type="project" value="InterPro"/>
</dbReference>
<dbReference type="SUPFAM" id="SSF55347">
    <property type="entry name" value="Glyceraldehyde-3-phosphate dehydrogenase-like, C-terminal domain"/>
    <property type="match status" value="1"/>
</dbReference>
<dbReference type="Pfam" id="PF01408">
    <property type="entry name" value="GFO_IDH_MocA"/>
    <property type="match status" value="1"/>
</dbReference>
<proteinExistence type="predicted"/>
<dbReference type="InterPro" id="IPR004104">
    <property type="entry name" value="Gfo/Idh/MocA-like_OxRdtase_C"/>
</dbReference>
<dbReference type="InterPro" id="IPR036291">
    <property type="entry name" value="NAD(P)-bd_dom_sf"/>
</dbReference>
<reference evidence="3" key="2">
    <citation type="journal article" date="2023" name="Proc. Natl. Acad. Sci. U.S.A.">
        <title>A global phylogenomic analysis of the shiitake genus Lentinula.</title>
        <authorList>
            <person name="Sierra-Patev S."/>
            <person name="Min B."/>
            <person name="Naranjo-Ortiz M."/>
            <person name="Looney B."/>
            <person name="Konkel Z."/>
            <person name="Slot J.C."/>
            <person name="Sakamoto Y."/>
            <person name="Steenwyk J.L."/>
            <person name="Rokas A."/>
            <person name="Carro J."/>
            <person name="Camarero S."/>
            <person name="Ferreira P."/>
            <person name="Molpeceres G."/>
            <person name="Ruiz-Duenas F.J."/>
            <person name="Serrano A."/>
            <person name="Henrissat B."/>
            <person name="Drula E."/>
            <person name="Hughes K.W."/>
            <person name="Mata J.L."/>
            <person name="Ishikawa N.K."/>
            <person name="Vargas-Isla R."/>
            <person name="Ushijima S."/>
            <person name="Smith C.A."/>
            <person name="Donoghue J."/>
            <person name="Ahrendt S."/>
            <person name="Andreopoulos W."/>
            <person name="He G."/>
            <person name="LaButti K."/>
            <person name="Lipzen A."/>
            <person name="Ng V."/>
            <person name="Riley R."/>
            <person name="Sandor L."/>
            <person name="Barry K."/>
            <person name="Martinez A.T."/>
            <person name="Xiao Y."/>
            <person name="Gibbons J.G."/>
            <person name="Terashima K."/>
            <person name="Grigoriev I.V."/>
            <person name="Hibbett D."/>
        </authorList>
    </citation>
    <scope>NUCLEOTIDE SEQUENCE</scope>
    <source>
        <strain evidence="3">ET3784</strain>
    </source>
</reference>
<dbReference type="EMBL" id="JANVFO010000038">
    <property type="protein sequence ID" value="KAJ3729006.1"/>
    <property type="molecule type" value="Genomic_DNA"/>
</dbReference>
<sequence>MTSSIISGTKNLFRKSTKQKDHIMYTEADIDPITLIVIGCGQRGKAYGEYALVSNAVKIVAIAEPRPQTRKLYAEQHKVDATLVFKTWKELHAASADTIKTIGKRLADAVLIAVQDHMHVEVALAFAEQGYHILCEKPMATTMEDCIKIEEAIDEAGIIFGMGHVMRYSPYSQEITKIVQSGTLGQLINIVQVEPVGYYHFAHSYVRGNWGKEKDSSFALLTKCCHDIDIICHWMGPSPPIKVSSFGSLRHFHHRAKPVKAGDATRCLDCAMVNDCPYSAKRIYLDSVSRGNTGWPVSPLVDGIPDIENITAALKEGPYGQCVYESQNDVCDNQVVNLEFENGNTASFTMVAFSSAICQRELRMHFTYGEIIGDMSKYTVNDFKANKTKTFYPVNEGGGHGGGDMGLIRTFIEAVRTGNQKLLGTDVGEVLRSHMTVFAAEASRREQQVVNCVEFEQKARTSLREMLAQSVLC</sequence>
<feature type="domain" description="Gfo/Idh/MocA-like oxidoreductase C-terminal" evidence="2">
    <location>
        <begin position="187"/>
        <end position="450"/>
    </location>
</feature>
<evidence type="ECO:0000313" key="3">
    <source>
        <dbReference type="EMBL" id="KAJ3729006.1"/>
    </source>
</evidence>
<dbReference type="Gene3D" id="3.30.360.10">
    <property type="entry name" value="Dihydrodipicolinate Reductase, domain 2"/>
    <property type="match status" value="1"/>
</dbReference>
<accession>A0AA38JD57</accession>
<evidence type="ECO:0008006" key="5">
    <source>
        <dbReference type="Google" id="ProtNLM"/>
    </source>
</evidence>
<evidence type="ECO:0000259" key="1">
    <source>
        <dbReference type="Pfam" id="PF01408"/>
    </source>
</evidence>
<reference evidence="3" key="1">
    <citation type="submission" date="2022-08" db="EMBL/GenBank/DDBJ databases">
        <authorList>
            <consortium name="DOE Joint Genome Institute"/>
            <person name="Min B."/>
            <person name="Sierra-Patev S."/>
            <person name="Naranjo-Ortiz M."/>
            <person name="Looney B."/>
            <person name="Konkel Z."/>
            <person name="Slot J.C."/>
            <person name="Sakamoto Y."/>
            <person name="Steenwyk J.L."/>
            <person name="Rokas A."/>
            <person name="Carro J."/>
            <person name="Camarero S."/>
            <person name="Ferreira P."/>
            <person name="Molpeceres G."/>
            <person name="Ruiz-duenas F.J."/>
            <person name="Serrano A."/>
            <person name="Henrissat B."/>
            <person name="Drula E."/>
            <person name="Hughes K.W."/>
            <person name="Mata J.L."/>
            <person name="Ishikawa N.K."/>
            <person name="Vargas-Isla R."/>
            <person name="Ushijima S."/>
            <person name="Smith C.A."/>
            <person name="Ahrendt S."/>
            <person name="Andreopoulos W."/>
            <person name="He G."/>
            <person name="LaButti K."/>
            <person name="Lipzen A."/>
            <person name="Ng V."/>
            <person name="Riley R."/>
            <person name="Sandor L."/>
            <person name="Barry K."/>
            <person name="Martinez A.T."/>
            <person name="Xiao Y."/>
            <person name="Gibbons J.G."/>
            <person name="Terashima K."/>
            <person name="Hibbett D.S."/>
            <person name="Grigoriev I.V."/>
        </authorList>
    </citation>
    <scope>NUCLEOTIDE SEQUENCE</scope>
    <source>
        <strain evidence="3">ET3784</strain>
    </source>
</reference>
<dbReference type="InterPro" id="IPR000683">
    <property type="entry name" value="Gfo/Idh/MocA-like_OxRdtase_N"/>
</dbReference>
<feature type="domain" description="Gfo/Idh/MocA-like oxidoreductase N-terminal" evidence="1">
    <location>
        <begin position="35"/>
        <end position="164"/>
    </location>
</feature>
<dbReference type="Proteomes" id="UP001176059">
    <property type="component" value="Unassembled WGS sequence"/>
</dbReference>
<dbReference type="InterPro" id="IPR051450">
    <property type="entry name" value="Gfo/Idh/MocA_Oxidoreductases"/>
</dbReference>
<protein>
    <recommendedName>
        <fullName evidence="5">Streptomycin biosynthesis protein StrI</fullName>
    </recommendedName>
</protein>
<evidence type="ECO:0000259" key="2">
    <source>
        <dbReference type="Pfam" id="PF02894"/>
    </source>
</evidence>
<organism evidence="3 4">
    <name type="scientific">Lentinula guzmanii</name>
    <dbReference type="NCBI Taxonomy" id="2804957"/>
    <lineage>
        <taxon>Eukaryota</taxon>
        <taxon>Fungi</taxon>
        <taxon>Dikarya</taxon>
        <taxon>Basidiomycota</taxon>
        <taxon>Agaricomycotina</taxon>
        <taxon>Agaricomycetes</taxon>
        <taxon>Agaricomycetidae</taxon>
        <taxon>Agaricales</taxon>
        <taxon>Marasmiineae</taxon>
        <taxon>Omphalotaceae</taxon>
        <taxon>Lentinula</taxon>
    </lineage>
</organism>
<evidence type="ECO:0000313" key="4">
    <source>
        <dbReference type="Proteomes" id="UP001176059"/>
    </source>
</evidence>
<dbReference type="Pfam" id="PF02894">
    <property type="entry name" value="GFO_IDH_MocA_C"/>
    <property type="match status" value="1"/>
</dbReference>
<name>A0AA38JD57_9AGAR</name>
<keyword evidence="4" id="KW-1185">Reference proteome</keyword>
<dbReference type="AlphaFoldDB" id="A0AA38JD57"/>
<dbReference type="SUPFAM" id="SSF51735">
    <property type="entry name" value="NAD(P)-binding Rossmann-fold domains"/>
    <property type="match status" value="1"/>
</dbReference>
<dbReference type="PANTHER" id="PTHR43377:SF12">
    <property type="entry name" value="BINDING ROSSMANN FOLD OXIDOREDUCTASE, PUTATIVE (AFU_ORTHOLOGUE AFUA_3G11840)-RELATED"/>
    <property type="match status" value="1"/>
</dbReference>
<dbReference type="PANTHER" id="PTHR43377">
    <property type="entry name" value="BILIVERDIN REDUCTASE A"/>
    <property type="match status" value="1"/>
</dbReference>
<dbReference type="Gene3D" id="3.40.50.720">
    <property type="entry name" value="NAD(P)-binding Rossmann-like Domain"/>
    <property type="match status" value="1"/>
</dbReference>
<comment type="caution">
    <text evidence="3">The sequence shown here is derived from an EMBL/GenBank/DDBJ whole genome shotgun (WGS) entry which is preliminary data.</text>
</comment>
<gene>
    <name evidence="3" type="ORF">DFJ43DRAFT_1156564</name>
</gene>